<evidence type="ECO:0000313" key="4">
    <source>
        <dbReference type="EMBL" id="OLQ12360.1"/>
    </source>
</evidence>
<feature type="repeat" description="ANK" evidence="3">
    <location>
        <begin position="54"/>
        <end position="86"/>
    </location>
</feature>
<dbReference type="OrthoDB" id="341259at2759"/>
<proteinExistence type="predicted"/>
<reference evidence="4 5" key="1">
    <citation type="submission" date="2016-02" db="EMBL/GenBank/DDBJ databases">
        <title>Genome analysis of coral dinoflagellate symbionts highlights evolutionary adaptations to a symbiotic lifestyle.</title>
        <authorList>
            <person name="Aranda M."/>
            <person name="Li Y."/>
            <person name="Liew Y.J."/>
            <person name="Baumgarten S."/>
            <person name="Simakov O."/>
            <person name="Wilson M."/>
            <person name="Piel J."/>
            <person name="Ashoor H."/>
            <person name="Bougouffa S."/>
            <person name="Bajic V.B."/>
            <person name="Ryu T."/>
            <person name="Ravasi T."/>
            <person name="Bayer T."/>
            <person name="Micklem G."/>
            <person name="Kim H."/>
            <person name="Bhak J."/>
            <person name="Lajeunesse T.C."/>
            <person name="Voolstra C.R."/>
        </authorList>
    </citation>
    <scope>NUCLEOTIDE SEQUENCE [LARGE SCALE GENOMIC DNA]</scope>
    <source>
        <strain evidence="4 5">CCMP2467</strain>
    </source>
</reference>
<evidence type="ECO:0000256" key="1">
    <source>
        <dbReference type="ARBA" id="ARBA00022737"/>
    </source>
</evidence>
<evidence type="ECO:0000256" key="3">
    <source>
        <dbReference type="PROSITE-ProRule" id="PRU00023"/>
    </source>
</evidence>
<protein>
    <submittedName>
        <fullName evidence="4">Ankyrin repeat domain-containing protein 54</fullName>
    </submittedName>
</protein>
<dbReference type="SMART" id="SM00248">
    <property type="entry name" value="ANK"/>
    <property type="match status" value="2"/>
</dbReference>
<evidence type="ECO:0000256" key="2">
    <source>
        <dbReference type="ARBA" id="ARBA00023043"/>
    </source>
</evidence>
<dbReference type="Pfam" id="PF12796">
    <property type="entry name" value="Ank_2"/>
    <property type="match status" value="1"/>
</dbReference>
<dbReference type="InterPro" id="IPR036770">
    <property type="entry name" value="Ankyrin_rpt-contain_sf"/>
</dbReference>
<dbReference type="SUPFAM" id="SSF48403">
    <property type="entry name" value="Ankyrin repeat"/>
    <property type="match status" value="1"/>
</dbReference>
<dbReference type="InterPro" id="IPR002110">
    <property type="entry name" value="Ankyrin_rpt"/>
</dbReference>
<keyword evidence="2 3" id="KW-0040">ANK repeat</keyword>
<dbReference type="Gene3D" id="1.25.40.20">
    <property type="entry name" value="Ankyrin repeat-containing domain"/>
    <property type="match status" value="1"/>
</dbReference>
<dbReference type="PANTHER" id="PTHR24201">
    <property type="entry name" value="ANK_REP_REGION DOMAIN-CONTAINING PROTEIN"/>
    <property type="match status" value="1"/>
</dbReference>
<dbReference type="PROSITE" id="PS50088">
    <property type="entry name" value="ANK_REPEAT"/>
    <property type="match status" value="1"/>
</dbReference>
<gene>
    <name evidence="4" type="primary">ankrd54</name>
    <name evidence="4" type="ORF">AK812_SmicGene3752</name>
</gene>
<dbReference type="EMBL" id="LSRX01000044">
    <property type="protein sequence ID" value="OLQ12360.1"/>
    <property type="molecule type" value="Genomic_DNA"/>
</dbReference>
<sequence>MARDAALDTAEAVAVDSVDSCGRGPLWFACQSGTEELVCSLLAQRASPEQSDLLGWRPLHLASYYGFLAVVEQLLARSCEVNARTNAGQTARWLAHSHAIAHVSAPASAVHKQVAEVLAAAGGSLGLESDGQELARNQDEVRLCTEDGKRYTLEELIYTYAKKERMFTREECVDYFYREMRCHPDDHAAWQLQVVHRPSCGSESTCGTGHLQKGALCREEVMHSRSTVANRVSAESAVALANKASRILEKGLTSLGLNGWEPQKAKQT</sequence>
<dbReference type="Proteomes" id="UP000186817">
    <property type="component" value="Unassembled WGS sequence"/>
</dbReference>
<dbReference type="InterPro" id="IPR050776">
    <property type="entry name" value="Ank_Repeat/CDKN_Inhibitor"/>
</dbReference>
<comment type="caution">
    <text evidence="4">The sequence shown here is derived from an EMBL/GenBank/DDBJ whole genome shotgun (WGS) entry which is preliminary data.</text>
</comment>
<keyword evidence="1" id="KW-0677">Repeat</keyword>
<organism evidence="4 5">
    <name type="scientific">Symbiodinium microadriaticum</name>
    <name type="common">Dinoflagellate</name>
    <name type="synonym">Zooxanthella microadriatica</name>
    <dbReference type="NCBI Taxonomy" id="2951"/>
    <lineage>
        <taxon>Eukaryota</taxon>
        <taxon>Sar</taxon>
        <taxon>Alveolata</taxon>
        <taxon>Dinophyceae</taxon>
        <taxon>Suessiales</taxon>
        <taxon>Symbiodiniaceae</taxon>
        <taxon>Symbiodinium</taxon>
    </lineage>
</organism>
<dbReference type="PROSITE" id="PS50297">
    <property type="entry name" value="ANK_REP_REGION"/>
    <property type="match status" value="1"/>
</dbReference>
<dbReference type="AlphaFoldDB" id="A0A1Q9EY36"/>
<evidence type="ECO:0000313" key="5">
    <source>
        <dbReference type="Proteomes" id="UP000186817"/>
    </source>
</evidence>
<dbReference type="PANTHER" id="PTHR24201:SF15">
    <property type="entry name" value="ANKYRIN REPEAT DOMAIN-CONTAINING PROTEIN 66"/>
    <property type="match status" value="1"/>
</dbReference>
<name>A0A1Q9EY36_SYMMI</name>
<accession>A0A1Q9EY36</accession>
<keyword evidence="5" id="KW-1185">Reference proteome</keyword>